<evidence type="ECO:0000256" key="5">
    <source>
        <dbReference type="ARBA" id="ARBA00023157"/>
    </source>
</evidence>
<evidence type="ECO:0000313" key="9">
    <source>
        <dbReference type="EMBL" id="MBY79690.1"/>
    </source>
</evidence>
<proteinExistence type="inferred from homology"/>
<keyword evidence="4" id="KW-0732">Signal</keyword>
<sequence length="360" mass="41401">MPTYYSVYSHRYMISRNFTRKNKKKDNLGLLPVVCDLRNGAGSSEGDHGCNKTRKDDSLCDILSSPSFRFVICLIIVMVVLLYKSVYVDYFHWKSEKSSAWTTKTSRNSNNTFHDDDEGKPKIEVIEILPNCGLQTICSDDAFPIHIYTGKNKTDFPKLCIMGKYVMAFNRTAGGRGINIAVIEPATYTILTVKNFDTYEYNSSNLDEWLDHMVRVGDVVIFFTFDEASKKLTKKTRNLLYNMGSGKIQDLWYRCQWYMVTQKGIQGITPYEKITYSHKNNWARALDDKLCVPFQITGNPIVSDDLSNYQPTFCNTLLLSTNEYTEYCNENSEHTRNVNYSNLKNQTQGSHRTTGNRLID</sequence>
<keyword evidence="7" id="KW-1133">Transmembrane helix</keyword>
<protein>
    <recommendedName>
        <fullName evidence="8">ILEI/PANDER domain-containing protein</fullName>
    </recommendedName>
</protein>
<evidence type="ECO:0000256" key="1">
    <source>
        <dbReference type="ARBA" id="ARBA00004613"/>
    </source>
</evidence>
<keyword evidence="7" id="KW-0472">Membrane</keyword>
<dbReference type="PANTHER" id="PTHR14592">
    <property type="entry name" value="UNCHARACTERIZED FAM3"/>
    <property type="match status" value="1"/>
</dbReference>
<dbReference type="InterPro" id="IPR039220">
    <property type="entry name" value="FAM3"/>
</dbReference>
<name>A0A2S2QQ84_9HEMI</name>
<gene>
    <name evidence="9" type="ORF">g.40913</name>
</gene>
<feature type="domain" description="ILEI/PANDER" evidence="8">
    <location>
        <begin position="176"/>
        <end position="264"/>
    </location>
</feature>
<organism evidence="9">
    <name type="scientific">Sipha flava</name>
    <name type="common">yellow sugarcane aphid</name>
    <dbReference type="NCBI Taxonomy" id="143950"/>
    <lineage>
        <taxon>Eukaryota</taxon>
        <taxon>Metazoa</taxon>
        <taxon>Ecdysozoa</taxon>
        <taxon>Arthropoda</taxon>
        <taxon>Hexapoda</taxon>
        <taxon>Insecta</taxon>
        <taxon>Pterygota</taxon>
        <taxon>Neoptera</taxon>
        <taxon>Paraneoptera</taxon>
        <taxon>Hemiptera</taxon>
        <taxon>Sternorrhyncha</taxon>
        <taxon>Aphidomorpha</taxon>
        <taxon>Aphidoidea</taxon>
        <taxon>Aphididae</taxon>
        <taxon>Sipha</taxon>
    </lineage>
</organism>
<comment type="similarity">
    <text evidence="2">Belongs to the FAM3 family.</text>
</comment>
<dbReference type="PROSITE" id="PS52031">
    <property type="entry name" value="GG_LECTIN"/>
    <property type="match status" value="1"/>
</dbReference>
<feature type="region of interest" description="Disordered" evidence="6">
    <location>
        <begin position="341"/>
        <end position="360"/>
    </location>
</feature>
<dbReference type="InterPro" id="IPR039477">
    <property type="entry name" value="ILEI/PANDER_dom"/>
</dbReference>
<evidence type="ECO:0000256" key="4">
    <source>
        <dbReference type="ARBA" id="ARBA00022729"/>
    </source>
</evidence>
<evidence type="ECO:0000256" key="6">
    <source>
        <dbReference type="SAM" id="MobiDB-lite"/>
    </source>
</evidence>
<keyword evidence="7" id="KW-0812">Transmembrane</keyword>
<dbReference type="Pfam" id="PF15711">
    <property type="entry name" value="ILEI"/>
    <property type="match status" value="1"/>
</dbReference>
<keyword evidence="3" id="KW-0964">Secreted</keyword>
<reference evidence="9" key="1">
    <citation type="submission" date="2018-04" db="EMBL/GenBank/DDBJ databases">
        <title>Transcriptome assembly of Sipha flava.</title>
        <authorList>
            <person name="Scully E.D."/>
            <person name="Geib S.M."/>
            <person name="Palmer N.A."/>
            <person name="Koch K."/>
            <person name="Bradshaw J."/>
            <person name="Heng-Moss T."/>
            <person name="Sarath G."/>
        </authorList>
    </citation>
    <scope>NUCLEOTIDE SEQUENCE</scope>
</reference>
<comment type="subcellular location">
    <subcellularLocation>
        <location evidence="1">Secreted</location>
    </subcellularLocation>
</comment>
<feature type="transmembrane region" description="Helical" evidence="7">
    <location>
        <begin position="68"/>
        <end position="87"/>
    </location>
</feature>
<dbReference type="OrthoDB" id="440755at2759"/>
<dbReference type="EMBL" id="GGMS01010487">
    <property type="protein sequence ID" value="MBY79690.1"/>
    <property type="molecule type" value="Transcribed_RNA"/>
</dbReference>
<accession>A0A2S2QQ84</accession>
<dbReference type="AlphaFoldDB" id="A0A2S2QQ84"/>
<evidence type="ECO:0000256" key="7">
    <source>
        <dbReference type="SAM" id="Phobius"/>
    </source>
</evidence>
<evidence type="ECO:0000259" key="8">
    <source>
        <dbReference type="Pfam" id="PF15711"/>
    </source>
</evidence>
<evidence type="ECO:0000256" key="2">
    <source>
        <dbReference type="ARBA" id="ARBA00010905"/>
    </source>
</evidence>
<keyword evidence="5" id="KW-1015">Disulfide bond</keyword>
<dbReference type="GO" id="GO:0005576">
    <property type="term" value="C:extracellular region"/>
    <property type="evidence" value="ECO:0007669"/>
    <property type="project" value="UniProtKB-SubCell"/>
</dbReference>
<evidence type="ECO:0000256" key="3">
    <source>
        <dbReference type="ARBA" id="ARBA00022525"/>
    </source>
</evidence>